<organism evidence="10 11">
    <name type="scientific">Apiospora hydei</name>
    <dbReference type="NCBI Taxonomy" id="1337664"/>
    <lineage>
        <taxon>Eukaryota</taxon>
        <taxon>Fungi</taxon>
        <taxon>Dikarya</taxon>
        <taxon>Ascomycota</taxon>
        <taxon>Pezizomycotina</taxon>
        <taxon>Sordariomycetes</taxon>
        <taxon>Xylariomycetidae</taxon>
        <taxon>Amphisphaeriales</taxon>
        <taxon>Apiosporaceae</taxon>
        <taxon>Apiospora</taxon>
    </lineage>
</organism>
<feature type="signal peptide" evidence="8">
    <location>
        <begin position="1"/>
        <end position="17"/>
    </location>
</feature>
<dbReference type="PIRSF" id="PIRSF006336">
    <property type="entry name" value="B-gal"/>
    <property type="match status" value="1"/>
</dbReference>
<evidence type="ECO:0000259" key="9">
    <source>
        <dbReference type="PROSITE" id="PS51164"/>
    </source>
</evidence>
<dbReference type="Pfam" id="PF21317">
    <property type="entry name" value="BetaGal_ABD_1"/>
    <property type="match status" value="1"/>
</dbReference>
<dbReference type="PROSITE" id="PS00562">
    <property type="entry name" value="CBM1_1"/>
    <property type="match status" value="1"/>
</dbReference>
<dbReference type="InterPro" id="IPR001944">
    <property type="entry name" value="Glycoside_Hdrlase_35"/>
</dbReference>
<dbReference type="PROSITE" id="PS51164">
    <property type="entry name" value="CBM1_2"/>
    <property type="match status" value="1"/>
</dbReference>
<accession>A0ABR1WPY9</accession>
<evidence type="ECO:0000256" key="3">
    <source>
        <dbReference type="ARBA" id="ARBA00022801"/>
    </source>
</evidence>
<evidence type="ECO:0000256" key="7">
    <source>
        <dbReference type="SAM" id="MobiDB-lite"/>
    </source>
</evidence>
<dbReference type="InterPro" id="IPR035971">
    <property type="entry name" value="CBD_sf"/>
</dbReference>
<dbReference type="RefSeq" id="XP_066669596.1">
    <property type="nucleotide sequence ID" value="XM_066810673.1"/>
</dbReference>
<dbReference type="GO" id="GO:0016787">
    <property type="term" value="F:hydrolase activity"/>
    <property type="evidence" value="ECO:0007669"/>
    <property type="project" value="UniProtKB-KW"/>
</dbReference>
<dbReference type="Proteomes" id="UP001433268">
    <property type="component" value="Unassembled WGS sequence"/>
</dbReference>
<feature type="domain" description="CBM1" evidence="9">
    <location>
        <begin position="17"/>
        <end position="53"/>
    </location>
</feature>
<dbReference type="SUPFAM" id="SSF57180">
    <property type="entry name" value="Cellulose-binding domain"/>
    <property type="match status" value="1"/>
</dbReference>
<proteinExistence type="inferred from homology"/>
<name>A0ABR1WPY9_9PEZI</name>
<keyword evidence="4 5" id="KW-0326">Glycosidase</keyword>
<evidence type="ECO:0000256" key="1">
    <source>
        <dbReference type="ARBA" id="ARBA00009809"/>
    </source>
</evidence>
<dbReference type="Pfam" id="PF01301">
    <property type="entry name" value="Glyco_hydro_35"/>
    <property type="match status" value="1"/>
</dbReference>
<dbReference type="PRINTS" id="PR00742">
    <property type="entry name" value="GLHYDRLASE35"/>
</dbReference>
<dbReference type="GeneID" id="92043733"/>
<feature type="region of interest" description="Disordered" evidence="7">
    <location>
        <begin position="60"/>
        <end position="90"/>
    </location>
</feature>
<dbReference type="PROSITE" id="PS01182">
    <property type="entry name" value="GLYCOSYL_HYDROL_F35"/>
    <property type="match status" value="1"/>
</dbReference>
<dbReference type="EMBL" id="JAQQWN010000005">
    <property type="protein sequence ID" value="KAK8085087.1"/>
    <property type="molecule type" value="Genomic_DNA"/>
</dbReference>
<evidence type="ECO:0000256" key="8">
    <source>
        <dbReference type="SAM" id="SignalP"/>
    </source>
</evidence>
<dbReference type="InterPro" id="IPR031330">
    <property type="entry name" value="Gly_Hdrlase_35_cat"/>
</dbReference>
<dbReference type="InterPro" id="IPR017853">
    <property type="entry name" value="GH"/>
</dbReference>
<sequence>MKLDTRFLAILATGASAQQSMWGQCGGQGWTGQTTCVSGAVCTYQNEWYSQCIAGPVQTTSAKPPASTPASTSVPQPLTSTATSAAPSGSGTFSWDKNSFYINGQKHQIIGGQIDPQRVPRAYWGQRLQMAKAMGLNTILSYVYWQDIERYPGKFDFTDRNDLAAWFQEIQDAGLKAVLRPGPYVCAERDWGGIPGWVSQLSGVKIRSNNQPFLNATSGYMAQVGAQVKPYLVTNGGPILMVQIENEYGYAGNDKNYLRALADISKTSFPGMKLYTNDGAQSGALQSGSLPGALAVVDGTDSRSGFNLLRQVITDQSSIGPLMNGEYWVRWFDSWGPRNGHSSYDGDTNGQSGRADELDWVISNGNHISIFMFHGGTSWGFGNGAADAKPVQAFTTSYDYGAPLDETGRPAQIYTAFRNVITKRVSGVPAVPSTPPLMTVSDFALTPVLGMFDNLTSSSSRAASSPLVMEATGQVFGYILYEYVATGSASGAVAPGTGGARDRVVVYVNGVRRGVIDGIYRSPASVSVTLARGDKLWLLVENLGRADNGFSDQTKGILGDVSVGGTRLSGGTWNHYNFPLDEAPVVSTGGGGKTVAANGPPVWYRGTFTTSNSGMAADTFLQLPGGVKGVVFVNGYNLGRYWTVGPQQELFLPGAYLKQGEENIVLVLELEPGTSNRVARGVAKRTWKNNPDPDCNNCS</sequence>
<evidence type="ECO:0000256" key="5">
    <source>
        <dbReference type="RuleBase" id="RU000675"/>
    </source>
</evidence>
<evidence type="ECO:0000313" key="11">
    <source>
        <dbReference type="Proteomes" id="UP001433268"/>
    </source>
</evidence>
<dbReference type="PANTHER" id="PTHR23421">
    <property type="entry name" value="BETA-GALACTOSIDASE RELATED"/>
    <property type="match status" value="1"/>
</dbReference>
<dbReference type="Pfam" id="PF00734">
    <property type="entry name" value="CBM_1"/>
    <property type="match status" value="1"/>
</dbReference>
<dbReference type="Gene3D" id="2.60.120.260">
    <property type="entry name" value="Galactose-binding domain-like"/>
    <property type="match status" value="2"/>
</dbReference>
<feature type="chain" id="PRO_5046225849" description="Beta-galactosidase" evidence="8">
    <location>
        <begin position="18"/>
        <end position="699"/>
    </location>
</feature>
<evidence type="ECO:0000256" key="6">
    <source>
        <dbReference type="RuleBase" id="RU003679"/>
    </source>
</evidence>
<keyword evidence="11" id="KW-1185">Reference proteome</keyword>
<dbReference type="Gene3D" id="3.20.20.80">
    <property type="entry name" value="Glycosidases"/>
    <property type="match status" value="1"/>
</dbReference>
<comment type="similarity">
    <text evidence="1 6">Belongs to the glycosyl hydrolase 35 family.</text>
</comment>
<dbReference type="InterPro" id="IPR048913">
    <property type="entry name" value="BetaGal_gal-bd"/>
</dbReference>
<dbReference type="InterPro" id="IPR008979">
    <property type="entry name" value="Galactose-bd-like_sf"/>
</dbReference>
<dbReference type="InterPro" id="IPR019801">
    <property type="entry name" value="Glyco_hydro_35_CS"/>
</dbReference>
<dbReference type="SMART" id="SM00236">
    <property type="entry name" value="fCBD"/>
    <property type="match status" value="1"/>
</dbReference>
<keyword evidence="2 8" id="KW-0732">Signal</keyword>
<evidence type="ECO:0000256" key="4">
    <source>
        <dbReference type="ARBA" id="ARBA00023295"/>
    </source>
</evidence>
<comment type="caution">
    <text evidence="10">The sequence shown here is derived from an EMBL/GenBank/DDBJ whole genome shotgun (WGS) entry which is preliminary data.</text>
</comment>
<gene>
    <name evidence="10" type="ORF">PG997_006358</name>
</gene>
<dbReference type="InterPro" id="IPR048912">
    <property type="entry name" value="BetaGal1-like_ABD1"/>
</dbReference>
<protein>
    <recommendedName>
        <fullName evidence="5">Beta-galactosidase</fullName>
        <ecNumber evidence="5">3.2.1.23</ecNumber>
    </recommendedName>
</protein>
<dbReference type="SUPFAM" id="SSF51445">
    <property type="entry name" value="(Trans)glycosidases"/>
    <property type="match status" value="1"/>
</dbReference>
<reference evidence="10 11" key="1">
    <citation type="submission" date="2023-01" db="EMBL/GenBank/DDBJ databases">
        <title>Analysis of 21 Apiospora genomes using comparative genomics revels a genus with tremendous synthesis potential of carbohydrate active enzymes and secondary metabolites.</title>
        <authorList>
            <person name="Sorensen T."/>
        </authorList>
    </citation>
    <scope>NUCLEOTIDE SEQUENCE [LARGE SCALE GENOMIC DNA]</scope>
    <source>
        <strain evidence="10 11">CBS 114990</strain>
    </source>
</reference>
<dbReference type="Pfam" id="PF21467">
    <property type="entry name" value="BetaGal_gal-bd"/>
    <property type="match status" value="1"/>
</dbReference>
<dbReference type="InterPro" id="IPR000254">
    <property type="entry name" value="CBD"/>
</dbReference>
<keyword evidence="3 5" id="KW-0378">Hydrolase</keyword>
<comment type="catalytic activity">
    <reaction evidence="5">
        <text>Hydrolysis of terminal non-reducing beta-D-galactose residues in beta-D-galactosides.</text>
        <dbReference type="EC" id="3.2.1.23"/>
    </reaction>
</comment>
<dbReference type="InterPro" id="IPR026283">
    <property type="entry name" value="B-gal_1-like"/>
</dbReference>
<evidence type="ECO:0000313" key="10">
    <source>
        <dbReference type="EMBL" id="KAK8085087.1"/>
    </source>
</evidence>
<dbReference type="SUPFAM" id="SSF49785">
    <property type="entry name" value="Galactose-binding domain-like"/>
    <property type="match status" value="1"/>
</dbReference>
<evidence type="ECO:0000256" key="2">
    <source>
        <dbReference type="ARBA" id="ARBA00022729"/>
    </source>
</evidence>
<dbReference type="EC" id="3.2.1.23" evidence="5"/>